<organism evidence="2 3">
    <name type="scientific">Halapricum desulfuricans</name>
    <dbReference type="NCBI Taxonomy" id="2841257"/>
    <lineage>
        <taxon>Archaea</taxon>
        <taxon>Methanobacteriati</taxon>
        <taxon>Methanobacteriota</taxon>
        <taxon>Stenosarchaea group</taxon>
        <taxon>Halobacteria</taxon>
        <taxon>Halobacteriales</taxon>
        <taxon>Haloarculaceae</taxon>
        <taxon>Halapricum</taxon>
    </lineage>
</organism>
<keyword evidence="3" id="KW-1185">Reference proteome</keyword>
<accession>A0A897NW70</accession>
<feature type="domain" description="HEWD" evidence="1">
    <location>
        <begin position="2"/>
        <end position="58"/>
    </location>
</feature>
<name>A0A897NW70_9EURY</name>
<evidence type="ECO:0000313" key="3">
    <source>
        <dbReference type="Proteomes" id="UP000663292"/>
    </source>
</evidence>
<sequence>MATIVPPTRRECERCGRVDVWDDEQMNWTISGEDDEKRVGNPQCLHEWDINGEYNPFDPDE</sequence>
<reference evidence="2 3" key="1">
    <citation type="submission" date="2020-11" db="EMBL/GenBank/DDBJ databases">
        <title>Carbohydrate-dependent, anaerobic sulfur respiration: A novel catabolism in halophilic archaea.</title>
        <authorList>
            <person name="Sorokin D.Y."/>
            <person name="Messina E."/>
            <person name="Smedile F."/>
            <person name="La Cono V."/>
            <person name="Hallsworth J.E."/>
            <person name="Yakimov M.M."/>
        </authorList>
    </citation>
    <scope>NUCLEOTIDE SEQUENCE [LARGE SCALE GENOMIC DNA]</scope>
    <source>
        <strain evidence="2 3">HSR-Est</strain>
    </source>
</reference>
<evidence type="ECO:0000313" key="2">
    <source>
        <dbReference type="EMBL" id="QSG14909.1"/>
    </source>
</evidence>
<evidence type="ECO:0000259" key="1">
    <source>
        <dbReference type="Pfam" id="PF20576"/>
    </source>
</evidence>
<dbReference type="EMBL" id="CP064791">
    <property type="protein sequence ID" value="QSG14909.1"/>
    <property type="molecule type" value="Genomic_DNA"/>
</dbReference>
<gene>
    <name evidence="2" type="ORF">HSEST_1377</name>
</gene>
<dbReference type="GeneID" id="68858017"/>
<dbReference type="AlphaFoldDB" id="A0A897NW70"/>
<dbReference type="Pfam" id="PF20576">
    <property type="entry name" value="HEWD"/>
    <property type="match status" value="1"/>
</dbReference>
<dbReference type="RefSeq" id="WP_229120178.1">
    <property type="nucleotide sequence ID" value="NZ_CP064791.1"/>
</dbReference>
<dbReference type="Proteomes" id="UP000663292">
    <property type="component" value="Chromosome"/>
</dbReference>
<protein>
    <submittedName>
        <fullName evidence="2">Zn finger domain containing protein</fullName>
    </submittedName>
</protein>
<proteinExistence type="predicted"/>
<dbReference type="InterPro" id="IPR046782">
    <property type="entry name" value="HEWD"/>
</dbReference>